<evidence type="ECO:0000256" key="8">
    <source>
        <dbReference type="SAM" id="MobiDB-lite"/>
    </source>
</evidence>
<keyword evidence="11" id="KW-1185">Reference proteome</keyword>
<name>A0AAV9UY20_9PEZI</name>
<evidence type="ECO:0000256" key="3">
    <source>
        <dbReference type="ARBA" id="ARBA00022552"/>
    </source>
</evidence>
<dbReference type="Pfam" id="PF24779">
    <property type="entry name" value="UTP23_sensor"/>
    <property type="match status" value="1"/>
</dbReference>
<comment type="function">
    <text evidence="5">Involved in rRNA-processing and ribosome biogenesis.</text>
</comment>
<feature type="compositionally biased region" description="Basic and acidic residues" evidence="8">
    <location>
        <begin position="222"/>
        <end position="240"/>
    </location>
</feature>
<feature type="domain" description="UTP23 sensor motif region" evidence="9">
    <location>
        <begin position="289"/>
        <end position="308"/>
    </location>
</feature>
<keyword evidence="3" id="KW-0698">rRNA processing</keyword>
<dbReference type="InterPro" id="IPR006984">
    <property type="entry name" value="Fcf1/UTP23"/>
</dbReference>
<evidence type="ECO:0000313" key="11">
    <source>
        <dbReference type="Proteomes" id="UP001373714"/>
    </source>
</evidence>
<dbReference type="CDD" id="cd09865">
    <property type="entry name" value="PIN_ScUtp23p-like"/>
    <property type="match status" value="1"/>
</dbReference>
<comment type="subcellular location">
    <subcellularLocation>
        <location evidence="1">Nucleus</location>
        <location evidence="1">Nucleolus</location>
    </subcellularLocation>
</comment>
<dbReference type="GO" id="GO:0006364">
    <property type="term" value="P:rRNA processing"/>
    <property type="evidence" value="ECO:0007669"/>
    <property type="project" value="UniProtKB-KW"/>
</dbReference>
<reference evidence="10 11" key="1">
    <citation type="submission" date="2019-10" db="EMBL/GenBank/DDBJ databases">
        <authorList>
            <person name="Palmer J.M."/>
        </authorList>
    </citation>
    <scope>NUCLEOTIDE SEQUENCE [LARGE SCALE GENOMIC DNA]</scope>
    <source>
        <strain evidence="10 11">TWF730</strain>
    </source>
</reference>
<evidence type="ECO:0000259" key="9">
    <source>
        <dbReference type="Pfam" id="PF24779"/>
    </source>
</evidence>
<sequence>MRCQCCISALGPKRLFPCCRKFLNPNLSRPTFSLSNLQRFPTTSHLIHRSPASHPIQFNMRAGRSKAYKKLMAVYANSFGFREPYQVLVDPTIIQDAMKYKMDLAVMLERTLQGKAKPMITQCCIRHLYATDNQPLINLAKTFERRRCNHSISDDPLSALECMLSVVIPSEDAPIPNKHRYVVATDDQDMREKFREYPGVPGIHIIRSVMVLDQISDATSEWRENQEKGKLRSGLKDRPSSKKRKREKDEDGDEEVQDGDGSGSESDDKSLSGAPEKNNLAAKEAPRKKKIYGKQKQPNPLSVMKKKKKPPTKVPAKTSKGEGGELPKTKRKRKRTHVNSGSATGDTKDVSGDTGAQTET</sequence>
<dbReference type="AlphaFoldDB" id="A0AAV9UY20"/>
<proteinExistence type="inferred from homology"/>
<evidence type="ECO:0000256" key="1">
    <source>
        <dbReference type="ARBA" id="ARBA00004604"/>
    </source>
</evidence>
<dbReference type="GO" id="GO:0032040">
    <property type="term" value="C:small-subunit processome"/>
    <property type="evidence" value="ECO:0007669"/>
    <property type="project" value="InterPro"/>
</dbReference>
<evidence type="ECO:0000256" key="6">
    <source>
        <dbReference type="ARBA" id="ARBA00038503"/>
    </source>
</evidence>
<dbReference type="InterPro" id="IPR029060">
    <property type="entry name" value="PIN-like_dom_sf"/>
</dbReference>
<keyword evidence="2" id="KW-0690">Ribosome biogenesis</keyword>
<evidence type="ECO:0000256" key="2">
    <source>
        <dbReference type="ARBA" id="ARBA00022517"/>
    </source>
</evidence>
<feature type="compositionally biased region" description="Basic and acidic residues" evidence="8">
    <location>
        <begin position="319"/>
        <end position="328"/>
    </location>
</feature>
<evidence type="ECO:0000256" key="5">
    <source>
        <dbReference type="ARBA" id="ARBA00037300"/>
    </source>
</evidence>
<feature type="region of interest" description="Disordered" evidence="8">
    <location>
        <begin position="222"/>
        <end position="360"/>
    </location>
</feature>
<dbReference type="FunFam" id="3.40.50.1010:FF:000006">
    <property type="entry name" value="rRNA-processing protein UTP23 homolog"/>
    <property type="match status" value="1"/>
</dbReference>
<organism evidence="10 11">
    <name type="scientific">Orbilia blumenaviensis</name>
    <dbReference type="NCBI Taxonomy" id="1796055"/>
    <lineage>
        <taxon>Eukaryota</taxon>
        <taxon>Fungi</taxon>
        <taxon>Dikarya</taxon>
        <taxon>Ascomycota</taxon>
        <taxon>Pezizomycotina</taxon>
        <taxon>Orbiliomycetes</taxon>
        <taxon>Orbiliales</taxon>
        <taxon>Orbiliaceae</taxon>
        <taxon>Orbilia</taxon>
    </lineage>
</organism>
<dbReference type="PANTHER" id="PTHR12416">
    <property type="entry name" value="RRNA-PROCESSING PROTEIN UTP23 HOMOLOG"/>
    <property type="match status" value="1"/>
</dbReference>
<dbReference type="Gene3D" id="3.40.50.1010">
    <property type="entry name" value="5'-nuclease"/>
    <property type="match status" value="1"/>
</dbReference>
<evidence type="ECO:0000256" key="7">
    <source>
        <dbReference type="ARBA" id="ARBA00076388"/>
    </source>
</evidence>
<dbReference type="Pfam" id="PF04900">
    <property type="entry name" value="Fcf1"/>
    <property type="match status" value="1"/>
</dbReference>
<dbReference type="InterPro" id="IPR057776">
    <property type="entry name" value="UTP23_sensor"/>
</dbReference>
<dbReference type="SUPFAM" id="SSF88723">
    <property type="entry name" value="PIN domain-like"/>
    <property type="match status" value="1"/>
</dbReference>
<gene>
    <name evidence="10" type="ORF">TWF730_009030</name>
</gene>
<dbReference type="EMBL" id="JAVHNS010000006">
    <property type="protein sequence ID" value="KAK6352200.1"/>
    <property type="molecule type" value="Genomic_DNA"/>
</dbReference>
<protein>
    <recommendedName>
        <fullName evidence="7">U three protein 23</fullName>
    </recommendedName>
</protein>
<comment type="similarity">
    <text evidence="6">Belongs to the UTP23/FCF1 family. UTP23 subfamily.</text>
</comment>
<dbReference type="Proteomes" id="UP001373714">
    <property type="component" value="Unassembled WGS sequence"/>
</dbReference>
<evidence type="ECO:0000313" key="10">
    <source>
        <dbReference type="EMBL" id="KAK6352200.1"/>
    </source>
</evidence>
<accession>A0AAV9UY20</accession>
<keyword evidence="4" id="KW-0539">Nucleus</keyword>
<evidence type="ECO:0000256" key="4">
    <source>
        <dbReference type="ARBA" id="ARBA00023242"/>
    </source>
</evidence>
<comment type="caution">
    <text evidence="10">The sequence shown here is derived from an EMBL/GenBank/DDBJ whole genome shotgun (WGS) entry which is preliminary data.</text>
</comment>